<dbReference type="EMBL" id="JADFTS010000005">
    <property type="protein sequence ID" value="KAF9607660.1"/>
    <property type="molecule type" value="Genomic_DNA"/>
</dbReference>
<protein>
    <submittedName>
        <fullName evidence="2">Uncharacterized protein</fullName>
    </submittedName>
</protein>
<accession>A0A835LU47</accession>
<feature type="transmembrane region" description="Helical" evidence="1">
    <location>
        <begin position="64"/>
        <end position="88"/>
    </location>
</feature>
<feature type="transmembrane region" description="Helical" evidence="1">
    <location>
        <begin position="6"/>
        <end position="26"/>
    </location>
</feature>
<dbReference type="OrthoDB" id="427452at2759"/>
<gene>
    <name evidence="2" type="ORF">IFM89_037893</name>
</gene>
<comment type="caution">
    <text evidence="2">The sequence shown here is derived from an EMBL/GenBank/DDBJ whole genome shotgun (WGS) entry which is preliminary data.</text>
</comment>
<sequence length="377" mass="42911">MRVVLLGVTHGGWVLLFWDVCCWLYVWKHWSESSWKRFWILEQMTGASTLLFGFSSFSRRDLRALYVVSRTITSTVSRTILTPFFFFFFWIRMECCADCLVMFGGYFLAKCWWLGLLEVAGKSLVGVSAACRIHGDSFPASFQLGWGITIIKNERAKSLFKGAGANILCVVASAGVGDSEFKEGIYAKVDAKVVLIKLCDGHYKGWKWVGFGLVGSCFLLNPVCLALSRPNQSSWIRIRFCSDSTISRRTLGKNKLVNFTDKVPKNLYCTMAPKRKRLSQSIGNRATTVKSCEVSHQDFVSISAYATYMDEICNNRPLALEREVFLDEIGDDIITKWIKRINWQNLMKIKGVAYPHFPANIASPLMFLEETFIFFIH</sequence>
<reference evidence="2 3" key="1">
    <citation type="submission" date="2020-10" db="EMBL/GenBank/DDBJ databases">
        <title>The Coptis chinensis genome and diversification of protoberbering-type alkaloids.</title>
        <authorList>
            <person name="Wang B."/>
            <person name="Shu S."/>
            <person name="Song C."/>
            <person name="Liu Y."/>
        </authorList>
    </citation>
    <scope>NUCLEOTIDE SEQUENCE [LARGE SCALE GENOMIC DNA]</scope>
    <source>
        <strain evidence="2">HL-2020</strain>
        <tissue evidence="2">Leaf</tissue>
    </source>
</reference>
<keyword evidence="3" id="KW-1185">Reference proteome</keyword>
<keyword evidence="1" id="KW-0812">Transmembrane</keyword>
<keyword evidence="1" id="KW-0472">Membrane</keyword>
<evidence type="ECO:0000313" key="3">
    <source>
        <dbReference type="Proteomes" id="UP000631114"/>
    </source>
</evidence>
<dbReference type="AlphaFoldDB" id="A0A835LU47"/>
<dbReference type="Proteomes" id="UP000631114">
    <property type="component" value="Unassembled WGS sequence"/>
</dbReference>
<feature type="transmembrane region" description="Helical" evidence="1">
    <location>
        <begin position="38"/>
        <end position="58"/>
    </location>
</feature>
<name>A0A835LU47_9MAGN</name>
<organism evidence="2 3">
    <name type="scientific">Coptis chinensis</name>
    <dbReference type="NCBI Taxonomy" id="261450"/>
    <lineage>
        <taxon>Eukaryota</taxon>
        <taxon>Viridiplantae</taxon>
        <taxon>Streptophyta</taxon>
        <taxon>Embryophyta</taxon>
        <taxon>Tracheophyta</taxon>
        <taxon>Spermatophyta</taxon>
        <taxon>Magnoliopsida</taxon>
        <taxon>Ranunculales</taxon>
        <taxon>Ranunculaceae</taxon>
        <taxon>Coptidoideae</taxon>
        <taxon>Coptis</taxon>
    </lineage>
</organism>
<evidence type="ECO:0000313" key="2">
    <source>
        <dbReference type="EMBL" id="KAF9607660.1"/>
    </source>
</evidence>
<keyword evidence="1" id="KW-1133">Transmembrane helix</keyword>
<evidence type="ECO:0000256" key="1">
    <source>
        <dbReference type="SAM" id="Phobius"/>
    </source>
</evidence>
<proteinExistence type="predicted"/>